<dbReference type="EMBL" id="JAVPGZ010000202">
    <property type="protein sequence ID" value="MDS8038694.1"/>
    <property type="molecule type" value="Genomic_DNA"/>
</dbReference>
<dbReference type="Proteomes" id="UP001184693">
    <property type="component" value="Unassembled WGS sequence"/>
</dbReference>
<reference evidence="1" key="1">
    <citation type="journal article" date="2014" name="Antimicrob. Agents Chemother.">
        <title>Tn5253 Family Integrative and Conjugative Elements Carrying mef(I) and catQ Determinants in Streptococcus pneumoniae and Streptococcus pyogenes.</title>
        <authorList>
            <person name="Mingoia M."/>
            <person name="Morici E."/>
            <person name="Morroni G."/>
            <person name="Giovanetti E."/>
            <person name="Del Grosso M."/>
            <person name="Pantosti A."/>
            <person name="Varaldo P.E."/>
        </authorList>
    </citation>
    <scope>NUCLEOTIDE SEQUENCE</scope>
    <source>
        <strain evidence="1">Spn529</strain>
    </source>
</reference>
<organism evidence="1">
    <name type="scientific">Streptococcus pneumoniae</name>
    <dbReference type="NCBI Taxonomy" id="1313"/>
    <lineage>
        <taxon>Bacteria</taxon>
        <taxon>Bacillati</taxon>
        <taxon>Bacillota</taxon>
        <taxon>Bacilli</taxon>
        <taxon>Lactobacillales</taxon>
        <taxon>Streptococcaceae</taxon>
        <taxon>Streptococcus</taxon>
    </lineage>
</organism>
<dbReference type="RefSeq" id="WP_001842085.1">
    <property type="nucleotide sequence ID" value="NZ_CFQZ02000132.1"/>
</dbReference>
<reference evidence="2" key="3">
    <citation type="submission" date="2014-10" db="EMBL/GenBank/DDBJ databases">
        <title>Contrasting mechanisms driving short-term and long-term diversification of pneumococci.</title>
        <authorList>
            <person name="Croucher N.J."/>
            <person name="Coupland P.C."/>
            <person name="Stevenson A.E."/>
            <person name="Callendrello A."/>
            <person name="Bentley S.D."/>
            <person name="Hanage W.P."/>
        </authorList>
    </citation>
    <scope>NUCLEOTIDE SEQUENCE</scope>
    <source>
        <strain evidence="2">0FQ8K</strain>
    </source>
</reference>
<reference evidence="2" key="2">
    <citation type="submission" date="2014-04" db="EMBL/GenBank/DDBJ databases">
        <authorList>
            <person name="Croucher N."/>
        </authorList>
    </citation>
    <scope>NUCLEOTIDE SEQUENCE</scope>
    <source>
        <strain evidence="2">0FQ8K</strain>
    </source>
</reference>
<evidence type="ECO:0000313" key="3">
    <source>
        <dbReference type="EMBL" id="MDS8038694.1"/>
    </source>
</evidence>
<reference evidence="3" key="4">
    <citation type="submission" date="2023-06" db="EMBL/GenBank/DDBJ databases">
        <title>PCVPA Blantyre Malawi Pneumococcal carriage surveillance isolates.</title>
        <authorList>
            <person name="Obolski U."/>
            <person name="Swarthout T.D."/>
            <person name="Kalizang'Oma A."/>
            <person name="Mwalukomo T.S."/>
            <person name="Cave R."/>
            <person name="Brown C."/>
            <person name="Cornick J."/>
            <person name="Kamng'Ona A."/>
            <person name="Msefula J."/>
            <person name="French N."/>
            <person name="Hyderman R."/>
        </authorList>
    </citation>
    <scope>NUCLEOTIDE SEQUENCE</scope>
    <source>
        <strain evidence="3">BVY8TH</strain>
    </source>
</reference>
<accession>A0A068TJI3</accession>
<evidence type="ECO:0000313" key="1">
    <source>
        <dbReference type="EMBL" id="CDO19385.1"/>
    </source>
</evidence>
<protein>
    <submittedName>
        <fullName evidence="2">Putative integrative and conjugative element protein</fullName>
    </submittedName>
</protein>
<dbReference type="AlphaFoldDB" id="A0A068TJI3"/>
<evidence type="ECO:0000313" key="2">
    <source>
        <dbReference type="EMBL" id="CDQ30353.1"/>
    </source>
</evidence>
<name>A0A068TJI3_STREE</name>
<dbReference type="EMBL" id="HG965092">
    <property type="protein sequence ID" value="CDO19385.1"/>
    <property type="molecule type" value="Genomic_DNA"/>
</dbReference>
<sequence>MKNLKEENLRRALSHIERHKQAINTSNNSEDNDFHKLLLQFSYEVYERIKANKKPYPNLDSDKVF</sequence>
<gene>
    <name evidence="3" type="ORF">RLG82_06740</name>
</gene>
<dbReference type="EMBL" id="LK020697">
    <property type="protein sequence ID" value="CDQ30353.1"/>
    <property type="molecule type" value="Genomic_DNA"/>
</dbReference>
<proteinExistence type="predicted"/>